<gene>
    <name evidence="1" type="ORF">NDU88_007138</name>
</gene>
<evidence type="ECO:0000313" key="1">
    <source>
        <dbReference type="EMBL" id="KAJ1181939.1"/>
    </source>
</evidence>
<comment type="caution">
    <text evidence="1">The sequence shown here is derived from an EMBL/GenBank/DDBJ whole genome shotgun (WGS) entry which is preliminary data.</text>
</comment>
<dbReference type="AlphaFoldDB" id="A0AAV7TYW1"/>
<protein>
    <submittedName>
        <fullName evidence="1">Uncharacterized protein</fullName>
    </submittedName>
</protein>
<organism evidence="1 2">
    <name type="scientific">Pleurodeles waltl</name>
    <name type="common">Iberian ribbed newt</name>
    <dbReference type="NCBI Taxonomy" id="8319"/>
    <lineage>
        <taxon>Eukaryota</taxon>
        <taxon>Metazoa</taxon>
        <taxon>Chordata</taxon>
        <taxon>Craniata</taxon>
        <taxon>Vertebrata</taxon>
        <taxon>Euteleostomi</taxon>
        <taxon>Amphibia</taxon>
        <taxon>Batrachia</taxon>
        <taxon>Caudata</taxon>
        <taxon>Salamandroidea</taxon>
        <taxon>Salamandridae</taxon>
        <taxon>Pleurodelinae</taxon>
        <taxon>Pleurodeles</taxon>
    </lineage>
</organism>
<accession>A0AAV7TYW1</accession>
<name>A0AAV7TYW1_PLEWA</name>
<sequence>MGSTVFGHGAIVPLVVVCYADENPLSAVLLRCSEDVEFRALTSRAAPLLITAFPGSDNNQVTIVAHACRTQTATCSEHKHATAMQAQIHCYYCTCSEHRQRNHNTLGKMKIYLKYFHYEIRRHGHSHTEQARKHEGNDLCMLRVDAQSTDESE</sequence>
<dbReference type="Proteomes" id="UP001066276">
    <property type="component" value="Chromosome 3_2"/>
</dbReference>
<reference evidence="1" key="1">
    <citation type="journal article" date="2022" name="bioRxiv">
        <title>Sequencing and chromosome-scale assembly of the giantPleurodeles waltlgenome.</title>
        <authorList>
            <person name="Brown T."/>
            <person name="Elewa A."/>
            <person name="Iarovenko S."/>
            <person name="Subramanian E."/>
            <person name="Araus A.J."/>
            <person name="Petzold A."/>
            <person name="Susuki M."/>
            <person name="Suzuki K.-i.T."/>
            <person name="Hayashi T."/>
            <person name="Toyoda A."/>
            <person name="Oliveira C."/>
            <person name="Osipova E."/>
            <person name="Leigh N.D."/>
            <person name="Simon A."/>
            <person name="Yun M.H."/>
        </authorList>
    </citation>
    <scope>NUCLEOTIDE SEQUENCE</scope>
    <source>
        <strain evidence="1">20211129_DDA</strain>
        <tissue evidence="1">Liver</tissue>
    </source>
</reference>
<dbReference type="EMBL" id="JANPWB010000006">
    <property type="protein sequence ID" value="KAJ1181939.1"/>
    <property type="molecule type" value="Genomic_DNA"/>
</dbReference>
<proteinExistence type="predicted"/>
<keyword evidence="2" id="KW-1185">Reference proteome</keyword>
<evidence type="ECO:0000313" key="2">
    <source>
        <dbReference type="Proteomes" id="UP001066276"/>
    </source>
</evidence>